<dbReference type="NCBIfam" id="TIGR02595">
    <property type="entry name" value="PEP_CTERM"/>
    <property type="match status" value="1"/>
</dbReference>
<dbReference type="RefSeq" id="WP_145878843.1">
    <property type="nucleotide sequence ID" value="NZ_CP046904.1"/>
</dbReference>
<keyword evidence="6" id="KW-1185">Reference proteome</keyword>
<keyword evidence="1" id="KW-0732">Signal</keyword>
<evidence type="ECO:0000313" key="4">
    <source>
        <dbReference type="EMBL" id="TWI44295.1"/>
    </source>
</evidence>
<name>A0A562PIJ4_9BURK</name>
<dbReference type="Pfam" id="PF07589">
    <property type="entry name" value="PEP-CTERM"/>
    <property type="match status" value="1"/>
</dbReference>
<reference evidence="3 6" key="3">
    <citation type="submission" date="2019-12" db="EMBL/GenBank/DDBJ databases">
        <title>Draft Genome Sequences of Six Type Strains of the Genus Massilia.</title>
        <authorList>
            <person name="Miess H."/>
            <person name="Frediansyah A."/>
            <person name="Goeker M."/>
            <person name="Gross H."/>
        </authorList>
    </citation>
    <scope>NUCLEOTIDE SEQUENCE [LARGE SCALE GENOMIC DNA]</scope>
    <source>
        <strain evidence="3 6">DSM 26639</strain>
    </source>
</reference>
<gene>
    <name evidence="3" type="ORF">GO485_24425</name>
    <name evidence="4" type="ORF">IP92_04240</name>
</gene>
<feature type="chain" id="PRO_5044617750" evidence="1">
    <location>
        <begin position="23"/>
        <end position="178"/>
    </location>
</feature>
<dbReference type="AlphaFoldDB" id="A0A562PIJ4"/>
<evidence type="ECO:0000259" key="2">
    <source>
        <dbReference type="Pfam" id="PF07589"/>
    </source>
</evidence>
<feature type="signal peptide" evidence="1">
    <location>
        <begin position="1"/>
        <end position="22"/>
    </location>
</feature>
<organism evidence="4 5">
    <name type="scientific">Pseudoduganella flava</name>
    <dbReference type="NCBI Taxonomy" id="871742"/>
    <lineage>
        <taxon>Bacteria</taxon>
        <taxon>Pseudomonadati</taxon>
        <taxon>Pseudomonadota</taxon>
        <taxon>Betaproteobacteria</taxon>
        <taxon>Burkholderiales</taxon>
        <taxon>Oxalobacteraceae</taxon>
        <taxon>Telluria group</taxon>
        <taxon>Pseudoduganella</taxon>
    </lineage>
</organism>
<protein>
    <submittedName>
        <fullName evidence="3">PEP-CTERM sorting domain-containing protein</fullName>
    </submittedName>
    <submittedName>
        <fullName evidence="4">Putative secreted protein with PEP-CTERM sorting signal</fullName>
    </submittedName>
</protein>
<evidence type="ECO:0000256" key="1">
    <source>
        <dbReference type="SAM" id="SignalP"/>
    </source>
</evidence>
<dbReference type="EMBL" id="VLKW01000009">
    <property type="protein sequence ID" value="TWI44295.1"/>
    <property type="molecule type" value="Genomic_DNA"/>
</dbReference>
<sequence>MNYLRKTCATLVCACAAAAASADSVDSHLVYHNDVFYHSIVVQETSHLTVWTDSYLDGGNLDPILAVWRNGERLGENDDNPSIAPGQTMYDSGLRLHDLMPGTYLFTVTMYDNFSNSTSIADGWRYDNDAPIALADMGIGPYISVRWTVTPVPEPSTWAMLAAGALTVGAFVRRRRAA</sequence>
<reference evidence="4 5" key="1">
    <citation type="journal article" date="2015" name="Stand. Genomic Sci.">
        <title>Genomic Encyclopedia of Bacterial and Archaeal Type Strains, Phase III: the genomes of soil and plant-associated and newly described type strains.</title>
        <authorList>
            <person name="Whitman W.B."/>
            <person name="Woyke T."/>
            <person name="Klenk H.P."/>
            <person name="Zhou Y."/>
            <person name="Lilburn T.G."/>
            <person name="Beck B.J."/>
            <person name="De Vos P."/>
            <person name="Vandamme P."/>
            <person name="Eisen J.A."/>
            <person name="Garrity G."/>
            <person name="Hugenholtz P."/>
            <person name="Kyrpides N.C."/>
        </authorList>
    </citation>
    <scope>NUCLEOTIDE SEQUENCE [LARGE SCALE GENOMIC DNA]</scope>
    <source>
        <strain evidence="4 5">CGMCC 1.10685</strain>
    </source>
</reference>
<dbReference type="InterPro" id="IPR013424">
    <property type="entry name" value="Ice-binding_C"/>
</dbReference>
<dbReference type="OrthoDB" id="6365843at2"/>
<evidence type="ECO:0000313" key="5">
    <source>
        <dbReference type="Proteomes" id="UP000315112"/>
    </source>
</evidence>
<evidence type="ECO:0000313" key="6">
    <source>
        <dbReference type="Proteomes" id="UP000437862"/>
    </source>
</evidence>
<dbReference type="NCBIfam" id="NF038127">
    <property type="entry name" value="FDP_fam"/>
    <property type="match status" value="1"/>
</dbReference>
<reference evidence="4" key="2">
    <citation type="submission" date="2019-07" db="EMBL/GenBank/DDBJ databases">
        <authorList>
            <person name="Whitman W."/>
            <person name="Huntemann M."/>
            <person name="Clum A."/>
            <person name="Pillay M."/>
            <person name="Palaniappan K."/>
            <person name="Varghese N."/>
            <person name="Mikhailova N."/>
            <person name="Stamatis D."/>
            <person name="Reddy T."/>
            <person name="Daum C."/>
            <person name="Shapiro N."/>
            <person name="Ivanova N."/>
            <person name="Kyrpides N."/>
            <person name="Woyke T."/>
        </authorList>
    </citation>
    <scope>NUCLEOTIDE SEQUENCE</scope>
    <source>
        <strain evidence="4">CGMCC 1.10685</strain>
    </source>
</reference>
<dbReference type="EMBL" id="CP046904">
    <property type="protein sequence ID" value="QGZ41890.1"/>
    <property type="molecule type" value="Genomic_DNA"/>
</dbReference>
<dbReference type="Proteomes" id="UP000315112">
    <property type="component" value="Unassembled WGS sequence"/>
</dbReference>
<proteinExistence type="predicted"/>
<feature type="domain" description="Ice-binding protein C-terminal" evidence="2">
    <location>
        <begin position="151"/>
        <end position="176"/>
    </location>
</feature>
<evidence type="ECO:0000313" key="3">
    <source>
        <dbReference type="EMBL" id="QGZ41890.1"/>
    </source>
</evidence>
<dbReference type="Proteomes" id="UP000437862">
    <property type="component" value="Chromosome"/>
</dbReference>
<accession>A0A562PIJ4</accession>